<reference evidence="2" key="1">
    <citation type="submission" date="2016-10" db="EMBL/GenBank/DDBJ databases">
        <authorList>
            <person name="Varghese N."/>
            <person name="Submissions S."/>
        </authorList>
    </citation>
    <scope>NUCLEOTIDE SEQUENCE [LARGE SCALE GENOMIC DNA]</scope>
    <source>
        <strain evidence="2">Ah-143</strain>
    </source>
</reference>
<name>A0A1I7E8U2_9ENTR</name>
<sequence length="69" mass="7699">MNNSGINNAIMTTQTLDGITGRQREYIQWLQKISTGKGKPEDILATEAVDLLPMKLRTPDIKGIFIILI</sequence>
<keyword evidence="2" id="KW-1185">Reference proteome</keyword>
<dbReference type="EMBL" id="FPAU01000012">
    <property type="protein sequence ID" value="SFU20329.1"/>
    <property type="molecule type" value="Genomic_DNA"/>
</dbReference>
<organism evidence="1 2">
    <name type="scientific">Kosakonia arachidis</name>
    <dbReference type="NCBI Taxonomy" id="551989"/>
    <lineage>
        <taxon>Bacteria</taxon>
        <taxon>Pseudomonadati</taxon>
        <taxon>Pseudomonadota</taxon>
        <taxon>Gammaproteobacteria</taxon>
        <taxon>Enterobacterales</taxon>
        <taxon>Enterobacteriaceae</taxon>
        <taxon>Kosakonia</taxon>
    </lineage>
</organism>
<accession>A0A1I7E8U2</accession>
<evidence type="ECO:0000313" key="1">
    <source>
        <dbReference type="EMBL" id="SFU20329.1"/>
    </source>
</evidence>
<protein>
    <submittedName>
        <fullName evidence="1">Uncharacterized protein</fullName>
    </submittedName>
</protein>
<dbReference type="AlphaFoldDB" id="A0A1I7E8U2"/>
<gene>
    <name evidence="1" type="ORF">SAMN05192562_11263</name>
</gene>
<dbReference type="Proteomes" id="UP000199187">
    <property type="component" value="Unassembled WGS sequence"/>
</dbReference>
<proteinExistence type="predicted"/>
<evidence type="ECO:0000313" key="2">
    <source>
        <dbReference type="Proteomes" id="UP000199187"/>
    </source>
</evidence>